<proteinExistence type="predicted"/>
<sequence length="98" mass="10522">MQTTLYASEGGPRCQILALPHIITGRNGGRGEEGMENSVKEDVCSSPSDRSTFGLIGRVQSELGLEESGLGLFTGCVMLSLGWLNGLSKFRLDVLSCW</sequence>
<reference evidence="2 3" key="1">
    <citation type="submission" date="2024-03" db="EMBL/GenBank/DDBJ databases">
        <authorList>
            <person name="Gkanogiannis A."/>
            <person name="Becerra Lopez-Lavalle L."/>
        </authorList>
    </citation>
    <scope>NUCLEOTIDE SEQUENCE [LARGE SCALE GENOMIC DNA]</scope>
</reference>
<protein>
    <submittedName>
        <fullName evidence="2">Uncharacterized protein</fullName>
    </submittedName>
</protein>
<name>A0ABP0XZW8_9ROSI</name>
<gene>
    <name evidence="2" type="ORF">CITCOLO1_LOCUS5460</name>
</gene>
<accession>A0ABP0XZW8</accession>
<organism evidence="2 3">
    <name type="scientific">Citrullus colocynthis</name>
    <name type="common">colocynth</name>
    <dbReference type="NCBI Taxonomy" id="252529"/>
    <lineage>
        <taxon>Eukaryota</taxon>
        <taxon>Viridiplantae</taxon>
        <taxon>Streptophyta</taxon>
        <taxon>Embryophyta</taxon>
        <taxon>Tracheophyta</taxon>
        <taxon>Spermatophyta</taxon>
        <taxon>Magnoliopsida</taxon>
        <taxon>eudicotyledons</taxon>
        <taxon>Gunneridae</taxon>
        <taxon>Pentapetalae</taxon>
        <taxon>rosids</taxon>
        <taxon>fabids</taxon>
        <taxon>Cucurbitales</taxon>
        <taxon>Cucurbitaceae</taxon>
        <taxon>Benincaseae</taxon>
        <taxon>Citrullus</taxon>
    </lineage>
</organism>
<feature type="region of interest" description="Disordered" evidence="1">
    <location>
        <begin position="27"/>
        <end position="46"/>
    </location>
</feature>
<evidence type="ECO:0000313" key="2">
    <source>
        <dbReference type="EMBL" id="CAK9313726.1"/>
    </source>
</evidence>
<evidence type="ECO:0000313" key="3">
    <source>
        <dbReference type="Proteomes" id="UP001642487"/>
    </source>
</evidence>
<dbReference type="Proteomes" id="UP001642487">
    <property type="component" value="Chromosome 11"/>
</dbReference>
<feature type="compositionally biased region" description="Basic and acidic residues" evidence="1">
    <location>
        <begin position="29"/>
        <end position="43"/>
    </location>
</feature>
<keyword evidence="3" id="KW-1185">Reference proteome</keyword>
<evidence type="ECO:0000256" key="1">
    <source>
        <dbReference type="SAM" id="MobiDB-lite"/>
    </source>
</evidence>
<dbReference type="EMBL" id="OZ021745">
    <property type="protein sequence ID" value="CAK9313726.1"/>
    <property type="molecule type" value="Genomic_DNA"/>
</dbReference>